<gene>
    <name evidence="3" type="ORF">HER31_09535</name>
</gene>
<keyword evidence="1" id="KW-0732">Signal</keyword>
<dbReference type="RefSeq" id="WP_168660356.1">
    <property type="nucleotide sequence ID" value="NZ_CP051180.1"/>
</dbReference>
<feature type="signal peptide" evidence="1">
    <location>
        <begin position="1"/>
        <end position="20"/>
    </location>
</feature>
<evidence type="ECO:0000313" key="4">
    <source>
        <dbReference type="Proteomes" id="UP000501602"/>
    </source>
</evidence>
<keyword evidence="4" id="KW-1185">Reference proteome</keyword>
<dbReference type="EMBL" id="CP051180">
    <property type="protein sequence ID" value="QIZ77095.1"/>
    <property type="molecule type" value="Genomic_DNA"/>
</dbReference>
<feature type="chain" id="PRO_5026341571" description="DUF6268 domain-containing protein" evidence="1">
    <location>
        <begin position="21"/>
        <end position="285"/>
    </location>
</feature>
<evidence type="ECO:0000256" key="1">
    <source>
        <dbReference type="SAM" id="SignalP"/>
    </source>
</evidence>
<dbReference type="KEGG" id="fes:HER31_09535"/>
<proteinExistence type="predicted"/>
<feature type="domain" description="DUF6268" evidence="2">
    <location>
        <begin position="97"/>
        <end position="214"/>
    </location>
</feature>
<organism evidence="3 4">
    <name type="scientific">Ferrimonas lipolytica</name>
    <dbReference type="NCBI Taxonomy" id="2724191"/>
    <lineage>
        <taxon>Bacteria</taxon>
        <taxon>Pseudomonadati</taxon>
        <taxon>Pseudomonadota</taxon>
        <taxon>Gammaproteobacteria</taxon>
        <taxon>Alteromonadales</taxon>
        <taxon>Ferrimonadaceae</taxon>
        <taxon>Ferrimonas</taxon>
    </lineage>
</organism>
<accession>A0A6H1UDD4</accession>
<sequence length="285" mass="31027">MRLNKWLVPLLLCASTVVQAQGRWELDLYGVVSGDADVEQGGEYNDDQYGLSGSYSMNWGRGRIAGVSLAADHRSIDLSGLPAVSVLRGIDGRDDYELSLFAIHPLSQNWGLFVSTGAEWATADGASSSDGFSYSAISIANYRGFEDLNIGIGVAYINGIVDVSTVPVATIDWQINEQWRLSNPFDKGFNGRAGLELSYQLDPKMSISIGGGFRSEQFAFEGGEIEQDLPLAFIRGRYQYRSGIELSLVAGYRLEGDLTVHSASEEIDTEIDGRWLAAVVVTFAD</sequence>
<dbReference type="AlphaFoldDB" id="A0A6H1UDD4"/>
<dbReference type="Proteomes" id="UP000501602">
    <property type="component" value="Chromosome"/>
</dbReference>
<dbReference type="Pfam" id="PF19783">
    <property type="entry name" value="DUF6268"/>
    <property type="match status" value="1"/>
</dbReference>
<evidence type="ECO:0000313" key="3">
    <source>
        <dbReference type="EMBL" id="QIZ77095.1"/>
    </source>
</evidence>
<dbReference type="InterPro" id="IPR046235">
    <property type="entry name" value="DUF6268"/>
</dbReference>
<protein>
    <recommendedName>
        <fullName evidence="2">DUF6268 domain-containing protein</fullName>
    </recommendedName>
</protein>
<name>A0A6H1UDD4_9GAMM</name>
<evidence type="ECO:0000259" key="2">
    <source>
        <dbReference type="Pfam" id="PF19783"/>
    </source>
</evidence>
<reference evidence="3 4" key="1">
    <citation type="submission" date="2020-04" db="EMBL/GenBank/DDBJ databases">
        <title>Ferrimonas sp. S7 isolated from sea water.</title>
        <authorList>
            <person name="Bae S.S."/>
            <person name="Baek K."/>
        </authorList>
    </citation>
    <scope>NUCLEOTIDE SEQUENCE [LARGE SCALE GENOMIC DNA]</scope>
    <source>
        <strain evidence="3 4">S7</strain>
    </source>
</reference>